<dbReference type="InterPro" id="IPR051434">
    <property type="entry name" value="DnaJ_C_subfamily_member5"/>
</dbReference>
<dbReference type="Pfam" id="PF00226">
    <property type="entry name" value="DnaJ"/>
    <property type="match status" value="1"/>
</dbReference>
<evidence type="ECO:0000256" key="3">
    <source>
        <dbReference type="ARBA" id="ARBA00023139"/>
    </source>
</evidence>
<keyword evidence="2 7" id="KW-0472">Membrane</keyword>
<feature type="region of interest" description="Disordered" evidence="6">
    <location>
        <begin position="424"/>
        <end position="490"/>
    </location>
</feature>
<keyword evidence="7" id="KW-0812">Transmembrane</keyword>
<evidence type="ECO:0000256" key="4">
    <source>
        <dbReference type="ARBA" id="ARBA00023186"/>
    </source>
</evidence>
<dbReference type="InterPro" id="IPR001623">
    <property type="entry name" value="DnaJ_domain"/>
</dbReference>
<dbReference type="STRING" id="361077.A0A151Z9C4"/>
<reference evidence="9 10" key="1">
    <citation type="submission" date="2015-12" db="EMBL/GenBank/DDBJ databases">
        <title>Dictyostelia acquired genes for synthesis and detection of signals that induce cell-type specialization by lateral gene transfer from prokaryotes.</title>
        <authorList>
            <person name="Gloeckner G."/>
            <person name="Schaap P."/>
        </authorList>
    </citation>
    <scope>NUCLEOTIDE SEQUENCE [LARGE SCALE GENOMIC DNA]</scope>
    <source>
        <strain evidence="9 10">TK</strain>
    </source>
</reference>
<dbReference type="AlphaFoldDB" id="A0A151Z9C4"/>
<keyword evidence="4" id="KW-0143">Chaperone</keyword>
<evidence type="ECO:0000256" key="2">
    <source>
        <dbReference type="ARBA" id="ARBA00023136"/>
    </source>
</evidence>
<comment type="caution">
    <text evidence="9">The sequence shown here is derived from an EMBL/GenBank/DDBJ whole genome shotgun (WGS) entry which is preliminary data.</text>
</comment>
<dbReference type="PRINTS" id="PR00625">
    <property type="entry name" value="JDOMAIN"/>
</dbReference>
<dbReference type="InterPro" id="IPR036869">
    <property type="entry name" value="J_dom_sf"/>
</dbReference>
<dbReference type="GO" id="GO:0016020">
    <property type="term" value="C:membrane"/>
    <property type="evidence" value="ECO:0007669"/>
    <property type="project" value="UniProtKB-SubCell"/>
</dbReference>
<dbReference type="PANTHER" id="PTHR44027">
    <property type="entry name" value="DNAJ HOMOLOG SUBFAMILY C MEMBER 5 HOMOLOG"/>
    <property type="match status" value="1"/>
</dbReference>
<feature type="compositionally biased region" description="Polar residues" evidence="6">
    <location>
        <begin position="428"/>
        <end position="448"/>
    </location>
</feature>
<protein>
    <recommendedName>
        <fullName evidence="8">J domain-containing protein</fullName>
    </recommendedName>
</protein>
<dbReference type="SUPFAM" id="SSF46565">
    <property type="entry name" value="Chaperone J-domain"/>
    <property type="match status" value="1"/>
</dbReference>
<dbReference type="EMBL" id="LODT01000037">
    <property type="protein sequence ID" value="KYQ90546.1"/>
    <property type="molecule type" value="Genomic_DNA"/>
</dbReference>
<sequence>MNINTTRYYTLLGVEPSATSEEIKRAYRDAALKYHPDRNPDPNAAEIFKEISHVYQILMDEDKRKLYDQYGEEGLNLFGNDILGEEAELIAKAFSGSMRLLVCISFLLVCVLVLAPIFIVVKINGAVDWSWGKVFSPMFILLSVSALIFIPMTIRTKSLKTLCNLIHILAIIAFLSMISTNLDDKSDIQWSLVFIPIYFILVSNLLFAMFPYLLPSHYRKRFTDDKFYDPITNFSLGYPGYAFRRLLFPLLQIWFFIFLVVKLDNVVGWSWWINAIPVLLFLFFTFVATILDNKSLMKHTAQFEGMEDVGKANSFILCCLCIIFIPLIIFIGLLMTYLNGNGFSIAAVFIPIFIVVGILFCACCLLVPCFLCCSPFGKSVFDNQFPTGEEDLFSLLNSRMRKPQKFLSDQPFYPEYQSIGKKAKKSPDSITASTDLQTDSNNYYNQNIVKEIKEQKRKSNEEASSSSHNNNNTEDTIISITDNSSPIPEN</sequence>
<feature type="transmembrane region" description="Helical" evidence="7">
    <location>
        <begin position="129"/>
        <end position="150"/>
    </location>
</feature>
<evidence type="ECO:0000256" key="6">
    <source>
        <dbReference type="SAM" id="MobiDB-lite"/>
    </source>
</evidence>
<dbReference type="CDD" id="cd06257">
    <property type="entry name" value="DnaJ"/>
    <property type="match status" value="1"/>
</dbReference>
<keyword evidence="3" id="KW-0564">Palmitate</keyword>
<dbReference type="GO" id="GO:0005737">
    <property type="term" value="C:cytoplasm"/>
    <property type="evidence" value="ECO:0007669"/>
    <property type="project" value="UniProtKB-ARBA"/>
</dbReference>
<feature type="compositionally biased region" description="Polar residues" evidence="6">
    <location>
        <begin position="473"/>
        <end position="490"/>
    </location>
</feature>
<evidence type="ECO:0000256" key="7">
    <source>
        <dbReference type="SAM" id="Phobius"/>
    </source>
</evidence>
<feature type="compositionally biased region" description="Low complexity" evidence="6">
    <location>
        <begin position="462"/>
        <end position="472"/>
    </location>
</feature>
<dbReference type="OrthoDB" id="10250354at2759"/>
<accession>A0A151Z9C4</accession>
<feature type="transmembrane region" description="Helical" evidence="7">
    <location>
        <begin position="343"/>
        <end position="371"/>
    </location>
</feature>
<comment type="subcellular location">
    <subcellularLocation>
        <location evidence="1">Membrane</location>
        <topology evidence="1">Lipid-anchor</topology>
    </subcellularLocation>
</comment>
<feature type="transmembrane region" description="Helical" evidence="7">
    <location>
        <begin position="188"/>
        <end position="214"/>
    </location>
</feature>
<dbReference type="Gene3D" id="1.10.287.110">
    <property type="entry name" value="DnaJ domain"/>
    <property type="match status" value="1"/>
</dbReference>
<organism evidence="9 10">
    <name type="scientific">Tieghemostelium lacteum</name>
    <name type="common">Slime mold</name>
    <name type="synonym">Dictyostelium lacteum</name>
    <dbReference type="NCBI Taxonomy" id="361077"/>
    <lineage>
        <taxon>Eukaryota</taxon>
        <taxon>Amoebozoa</taxon>
        <taxon>Evosea</taxon>
        <taxon>Eumycetozoa</taxon>
        <taxon>Dictyostelia</taxon>
        <taxon>Dictyosteliales</taxon>
        <taxon>Raperosteliaceae</taxon>
        <taxon>Tieghemostelium</taxon>
    </lineage>
</organism>
<evidence type="ECO:0000313" key="10">
    <source>
        <dbReference type="Proteomes" id="UP000076078"/>
    </source>
</evidence>
<dbReference type="PANTHER" id="PTHR44027:SF7">
    <property type="entry name" value="DNAJ HOMOLOG SUBFAMILY C MEMBER 5 HOMOLOG"/>
    <property type="match status" value="1"/>
</dbReference>
<feature type="transmembrane region" description="Helical" evidence="7">
    <location>
        <begin position="162"/>
        <end position="182"/>
    </location>
</feature>
<feature type="transmembrane region" description="Helical" evidence="7">
    <location>
        <begin position="269"/>
        <end position="291"/>
    </location>
</feature>
<feature type="transmembrane region" description="Helical" evidence="7">
    <location>
        <begin position="312"/>
        <end position="337"/>
    </location>
</feature>
<gene>
    <name evidence="9" type="ORF">DLAC_09171</name>
</gene>
<feature type="compositionally biased region" description="Basic and acidic residues" evidence="6">
    <location>
        <begin position="450"/>
        <end position="461"/>
    </location>
</feature>
<dbReference type="InterPro" id="IPR019396">
    <property type="entry name" value="TM_Fragile-X-F-assoc"/>
</dbReference>
<dbReference type="InParanoid" id="A0A151Z9C4"/>
<evidence type="ECO:0000313" key="9">
    <source>
        <dbReference type="EMBL" id="KYQ90546.1"/>
    </source>
</evidence>
<keyword evidence="10" id="KW-1185">Reference proteome</keyword>
<keyword evidence="5" id="KW-0449">Lipoprotein</keyword>
<evidence type="ECO:0000256" key="5">
    <source>
        <dbReference type="ARBA" id="ARBA00023288"/>
    </source>
</evidence>
<name>A0A151Z9C4_TIELA</name>
<proteinExistence type="predicted"/>
<keyword evidence="7" id="KW-1133">Transmembrane helix</keyword>
<dbReference type="SMART" id="SM00271">
    <property type="entry name" value="DnaJ"/>
    <property type="match status" value="1"/>
</dbReference>
<dbReference type="OMA" id="QHTHDAY"/>
<feature type="transmembrane region" description="Helical" evidence="7">
    <location>
        <begin position="100"/>
        <end position="123"/>
    </location>
</feature>
<dbReference type="PROSITE" id="PS50076">
    <property type="entry name" value="DNAJ_2"/>
    <property type="match status" value="1"/>
</dbReference>
<evidence type="ECO:0000259" key="8">
    <source>
        <dbReference type="PROSITE" id="PS50076"/>
    </source>
</evidence>
<feature type="domain" description="J" evidence="8">
    <location>
        <begin position="7"/>
        <end position="71"/>
    </location>
</feature>
<dbReference type="PROSITE" id="PS00636">
    <property type="entry name" value="DNAJ_1"/>
    <property type="match status" value="1"/>
</dbReference>
<dbReference type="Proteomes" id="UP000076078">
    <property type="component" value="Unassembled WGS sequence"/>
</dbReference>
<dbReference type="Pfam" id="PF10269">
    <property type="entry name" value="Tmemb_185A"/>
    <property type="match status" value="1"/>
</dbReference>
<dbReference type="InterPro" id="IPR018253">
    <property type="entry name" value="DnaJ_domain_CS"/>
</dbReference>
<evidence type="ECO:0000256" key="1">
    <source>
        <dbReference type="ARBA" id="ARBA00004635"/>
    </source>
</evidence>